<evidence type="ECO:0000256" key="4">
    <source>
        <dbReference type="ARBA" id="ARBA00022729"/>
    </source>
</evidence>
<keyword evidence="4 9" id="KW-0732">Signal</keyword>
<dbReference type="Pfam" id="PF07714">
    <property type="entry name" value="PK_Tyr_Ser-Thr"/>
    <property type="match status" value="1"/>
</dbReference>
<feature type="chain" id="PRO_5013580657" evidence="9">
    <location>
        <begin position="23"/>
        <end position="617"/>
    </location>
</feature>
<reference evidence="12" key="1">
    <citation type="journal article" date="2018" name="Gigascience">
        <title>Genome assembly of the Pink Ipe (Handroanthus impetiginosus, Bignoniaceae), a highly valued, ecologically keystone Neotropical timber forest tree.</title>
        <authorList>
            <person name="Silva-Junior O.B."/>
            <person name="Grattapaglia D."/>
            <person name="Novaes E."/>
            <person name="Collevatti R.G."/>
        </authorList>
    </citation>
    <scope>NUCLEOTIDE SEQUENCE [LARGE SCALE GENOMIC DNA]</scope>
    <source>
        <strain evidence="12">cv. UFG-1</strain>
    </source>
</reference>
<dbReference type="Gene3D" id="3.30.200.20">
    <property type="entry name" value="Phosphorylase Kinase, domain 1"/>
    <property type="match status" value="1"/>
</dbReference>
<dbReference type="Gene3D" id="1.10.510.10">
    <property type="entry name" value="Transferase(Phosphotransferase) domain 1"/>
    <property type="match status" value="1"/>
</dbReference>
<dbReference type="Pfam" id="PF13947">
    <property type="entry name" value="GUB_WAK_bind"/>
    <property type="match status" value="1"/>
</dbReference>
<evidence type="ECO:0000256" key="7">
    <source>
        <dbReference type="ARBA" id="ARBA00023180"/>
    </source>
</evidence>
<comment type="caution">
    <text evidence="11">The sequence shown here is derived from an EMBL/GenBank/DDBJ whole genome shotgun (WGS) entry which is preliminary data.</text>
</comment>
<evidence type="ECO:0000256" key="6">
    <source>
        <dbReference type="ARBA" id="ARBA00023136"/>
    </source>
</evidence>
<dbReference type="InterPro" id="IPR000719">
    <property type="entry name" value="Prot_kinase_dom"/>
</dbReference>
<keyword evidence="11" id="KW-0378">Hydrolase</keyword>
<evidence type="ECO:0000256" key="2">
    <source>
        <dbReference type="ARBA" id="ARBA00022527"/>
    </source>
</evidence>
<dbReference type="GO" id="GO:0016020">
    <property type="term" value="C:membrane"/>
    <property type="evidence" value="ECO:0007669"/>
    <property type="project" value="UniProtKB-SubCell"/>
</dbReference>
<evidence type="ECO:0000259" key="10">
    <source>
        <dbReference type="PROSITE" id="PS50011"/>
    </source>
</evidence>
<evidence type="ECO:0000256" key="8">
    <source>
        <dbReference type="SAM" id="Phobius"/>
    </source>
</evidence>
<keyword evidence="11" id="KW-0418">Kinase</keyword>
<dbReference type="OrthoDB" id="909904at2759"/>
<proteinExistence type="predicted"/>
<keyword evidence="6 8" id="KW-0472">Membrane</keyword>
<dbReference type="GO" id="GO:0005524">
    <property type="term" value="F:ATP binding"/>
    <property type="evidence" value="ECO:0007669"/>
    <property type="project" value="InterPro"/>
</dbReference>
<dbReference type="PROSITE" id="PS50011">
    <property type="entry name" value="PROTEIN_KINASE_DOM"/>
    <property type="match status" value="1"/>
</dbReference>
<dbReference type="Proteomes" id="UP000231279">
    <property type="component" value="Unassembled WGS sequence"/>
</dbReference>
<dbReference type="InterPro" id="IPR001245">
    <property type="entry name" value="Ser-Thr/Tyr_kinase_cat_dom"/>
</dbReference>
<dbReference type="GO" id="GO:0004674">
    <property type="term" value="F:protein serine/threonine kinase activity"/>
    <property type="evidence" value="ECO:0007669"/>
    <property type="project" value="UniProtKB-KW"/>
</dbReference>
<feature type="transmembrane region" description="Helical" evidence="8">
    <location>
        <begin position="258"/>
        <end position="291"/>
    </location>
</feature>
<keyword evidence="7" id="KW-0325">Glycoprotein</keyword>
<dbReference type="EMBL" id="NKXS01001937">
    <property type="protein sequence ID" value="PIN16155.1"/>
    <property type="molecule type" value="Genomic_DNA"/>
</dbReference>
<dbReference type="GO" id="GO:0008889">
    <property type="term" value="F:glycerophosphodiester phosphodiesterase activity"/>
    <property type="evidence" value="ECO:0007669"/>
    <property type="project" value="UniProtKB-EC"/>
</dbReference>
<dbReference type="PANTHER" id="PTHR27009">
    <property type="entry name" value="RUST RESISTANCE KINASE LR10-RELATED"/>
    <property type="match status" value="1"/>
</dbReference>
<dbReference type="InterPro" id="IPR025287">
    <property type="entry name" value="WAK_GUB"/>
</dbReference>
<dbReference type="InterPro" id="IPR011009">
    <property type="entry name" value="Kinase-like_dom_sf"/>
</dbReference>
<evidence type="ECO:0000256" key="5">
    <source>
        <dbReference type="ARBA" id="ARBA00022989"/>
    </source>
</evidence>
<accession>A0A2G9HF52</accession>
<comment type="subcellular location">
    <subcellularLocation>
        <location evidence="1">Membrane</location>
        <topology evidence="1">Single-pass type I membrane protein</topology>
    </subcellularLocation>
</comment>
<dbReference type="SUPFAM" id="SSF56112">
    <property type="entry name" value="Protein kinase-like (PK-like)"/>
    <property type="match status" value="1"/>
</dbReference>
<name>A0A2G9HF52_9LAMI</name>
<dbReference type="EC" id="3.1.4.46" evidence="11"/>
<dbReference type="GO" id="GO:0030247">
    <property type="term" value="F:polysaccharide binding"/>
    <property type="evidence" value="ECO:0007669"/>
    <property type="project" value="InterPro"/>
</dbReference>
<feature type="domain" description="Protein kinase" evidence="10">
    <location>
        <begin position="331"/>
        <end position="598"/>
    </location>
</feature>
<keyword evidence="12" id="KW-1185">Reference proteome</keyword>
<keyword evidence="5 8" id="KW-1133">Transmembrane helix</keyword>
<evidence type="ECO:0000256" key="1">
    <source>
        <dbReference type="ARBA" id="ARBA00004479"/>
    </source>
</evidence>
<dbReference type="STRING" id="429701.A0A2G9HF52"/>
<organism evidence="11 12">
    <name type="scientific">Handroanthus impetiginosus</name>
    <dbReference type="NCBI Taxonomy" id="429701"/>
    <lineage>
        <taxon>Eukaryota</taxon>
        <taxon>Viridiplantae</taxon>
        <taxon>Streptophyta</taxon>
        <taxon>Embryophyta</taxon>
        <taxon>Tracheophyta</taxon>
        <taxon>Spermatophyta</taxon>
        <taxon>Magnoliopsida</taxon>
        <taxon>eudicotyledons</taxon>
        <taxon>Gunneridae</taxon>
        <taxon>Pentapetalae</taxon>
        <taxon>asterids</taxon>
        <taxon>lamiids</taxon>
        <taxon>Lamiales</taxon>
        <taxon>Bignoniaceae</taxon>
        <taxon>Crescentiina</taxon>
        <taxon>Tabebuia alliance</taxon>
        <taxon>Handroanthus</taxon>
    </lineage>
</organism>
<evidence type="ECO:0000313" key="11">
    <source>
        <dbReference type="EMBL" id="PIN16155.1"/>
    </source>
</evidence>
<sequence>MSKNHLFLSFLTILLLLCCCRAKNNSLCIPSYCGNIEISYPFRLRTDPQSCGHFDPVFVLECDQNRTILNLRSTRYHVEAISYNNFSIRVSDPGLDSHNTSSCPNYSSIDNLYSSYISPDYDDNIVITFLNCLNHVSNPLYVENPFCGNTSSLFNSSRIHSYVTVGRILVSDLEESCTYDTMLMASSRYPLKYDNYTYSQIHDLLAYGAELSWFQAMCTECDESNGACIREDNKVRCRHYCYEDTPLSERSFGCKLEYYAPYLLLVAIVIGGLMGLRLLCGIPFLIGLVIYKSKKRQSSMKKSEIIREIVSQRIDLTPINYSYSEIKRMTGNFAAKLGEGPHGTIFKGKLKSGPFVAVKMMSNSSSSDKEFIAYVSMISRIIHPNAVKLIGFCVKGKQQALVYEFIQCGSLDKHIFLTNPSLSYREIFKISLGIAKGIEFLHNIRILHLGIKPENVLLDEDLIPKISDSGMEKLYSSDDHKGKMGFVAPEVFYKNIGEVSSKADVYSYGILLLEMISRLIQSLKSYDNKSGEIYFPWWIYKQFCEGKDSEIFRDADEEEKMMAKKMVLVGLWCIQIRPEDRPSINEVANMLEGGIELMQMPPVPFQRGMGDEKLEKF</sequence>
<gene>
    <name evidence="11" type="ORF">CDL12_11197</name>
</gene>
<keyword evidence="2 11" id="KW-0723">Serine/threonine-protein kinase</keyword>
<keyword evidence="3 8" id="KW-0812">Transmembrane</keyword>
<dbReference type="AlphaFoldDB" id="A0A2G9HF52"/>
<evidence type="ECO:0000256" key="3">
    <source>
        <dbReference type="ARBA" id="ARBA00022692"/>
    </source>
</evidence>
<evidence type="ECO:0000256" key="9">
    <source>
        <dbReference type="SAM" id="SignalP"/>
    </source>
</evidence>
<dbReference type="InterPro" id="IPR045874">
    <property type="entry name" value="LRK10/LRL21-25-like"/>
</dbReference>
<evidence type="ECO:0000313" key="12">
    <source>
        <dbReference type="Proteomes" id="UP000231279"/>
    </source>
</evidence>
<feature type="signal peptide" evidence="9">
    <location>
        <begin position="1"/>
        <end position="22"/>
    </location>
</feature>
<protein>
    <submittedName>
        <fullName evidence="11">Serine/threonine protein kinase</fullName>
        <ecNumber evidence="11">3.1.4.46</ecNumber>
    </submittedName>
</protein>
<keyword evidence="11" id="KW-0808">Transferase</keyword>